<protein>
    <recommendedName>
        <fullName evidence="3">Secreted protein</fullName>
    </recommendedName>
</protein>
<proteinExistence type="predicted"/>
<sequence length="154" mass="16470">MSKSTRSFARRFAAVATVTACLSVPATAFAAEADEPGDTVAQVAGCPRDGQLGVNSVCTSLSSGAVFQGKTHPDFNHTRVITYYKKTGGSEITAKLGYSAGGTTHWGPQFKQSKGSTKTKTWTITDWYYICKPTVGMLWVKDQGTFQTPVANCN</sequence>
<keyword evidence="2" id="KW-0614">Plasmid</keyword>
<dbReference type="AlphaFoldDB" id="A0AAU8K6D7"/>
<organism evidence="2">
    <name type="scientific">Kitasatospora camelliae</name>
    <dbReference type="NCBI Taxonomy" id="3156397"/>
    <lineage>
        <taxon>Bacteria</taxon>
        <taxon>Bacillati</taxon>
        <taxon>Actinomycetota</taxon>
        <taxon>Actinomycetes</taxon>
        <taxon>Kitasatosporales</taxon>
        <taxon>Streptomycetaceae</taxon>
        <taxon>Kitasatospora</taxon>
    </lineage>
</organism>
<gene>
    <name evidence="2" type="ORF">ABWK59_35885</name>
</gene>
<evidence type="ECO:0008006" key="3">
    <source>
        <dbReference type="Google" id="ProtNLM"/>
    </source>
</evidence>
<reference evidence="2" key="1">
    <citation type="submission" date="2024-06" db="EMBL/GenBank/DDBJ databases">
        <title>The genome sequences of Kitasatospora sp. strain HUAS MG31.</title>
        <authorList>
            <person name="Mo P."/>
        </authorList>
    </citation>
    <scope>NUCLEOTIDE SEQUENCE</scope>
    <source>
        <strain evidence="2">HUAS MG31</strain>
        <plasmid evidence="2">punmamed1</plasmid>
    </source>
</reference>
<feature type="signal peptide" evidence="1">
    <location>
        <begin position="1"/>
        <end position="30"/>
    </location>
</feature>
<dbReference type="EMBL" id="CP159873">
    <property type="protein sequence ID" value="XCM84326.1"/>
    <property type="molecule type" value="Genomic_DNA"/>
</dbReference>
<keyword evidence="1" id="KW-0732">Signal</keyword>
<name>A0AAU8K6D7_9ACTN</name>
<dbReference type="KEGG" id="kcm:ABWK59_35885"/>
<feature type="chain" id="PRO_5043975432" description="Secreted protein" evidence="1">
    <location>
        <begin position="31"/>
        <end position="154"/>
    </location>
</feature>
<evidence type="ECO:0000256" key="1">
    <source>
        <dbReference type="SAM" id="SignalP"/>
    </source>
</evidence>
<evidence type="ECO:0000313" key="2">
    <source>
        <dbReference type="EMBL" id="XCM84326.1"/>
    </source>
</evidence>
<accession>A0AAU8K6D7</accession>
<dbReference type="RefSeq" id="WP_354645259.1">
    <property type="nucleotide sequence ID" value="NZ_CP159873.1"/>
</dbReference>
<geneLocation type="plasmid" evidence="2">
    <name>punmamed1</name>
</geneLocation>